<dbReference type="STRING" id="421072.SAMN04488097_2348"/>
<name>A0A085BHT4_9FLAO</name>
<proteinExistence type="predicted"/>
<dbReference type="NCBIfam" id="TIGR01200">
    <property type="entry name" value="GLPGLI"/>
    <property type="match status" value="1"/>
</dbReference>
<dbReference type="InterPro" id="IPR005901">
    <property type="entry name" value="GLPGLI"/>
</dbReference>
<protein>
    <recommendedName>
        <fullName evidence="3">GLPGLI family protein</fullName>
    </recommendedName>
</protein>
<accession>A0A085BHT4</accession>
<dbReference type="Pfam" id="PF09697">
    <property type="entry name" value="Porph_ging"/>
    <property type="match status" value="1"/>
</dbReference>
<sequence>MKFHHLFYLIFICLVQFSYGQSHKIIYELKWKSTETDKDYQSELTALIRNEKESYFESLTKFKYDSLKTSLVSQGYRNFPSPKEEWKLQQLVIKDLKSQSTTVEYEFFDKVYLTKYDCKPKWTIKEIKSKIFGYSVQKAETDFGGRKWIAWFTNEIPINDGPYKFFGLPGLILKISDSDDNFIFEIKGLTKEQSNIEKRNAYTAKVNLSPKQWDTFWDKYQKEPSMIFSNLNDPKATFSYVYNGKNVDSREAKESYDKSEKVKIDRFKNPIDLKSCE</sequence>
<gene>
    <name evidence="1" type="ORF">IO89_08675</name>
</gene>
<evidence type="ECO:0000313" key="2">
    <source>
        <dbReference type="Proteomes" id="UP000028623"/>
    </source>
</evidence>
<dbReference type="eggNOG" id="ENOG502ZAJU">
    <property type="taxonomic scope" value="Bacteria"/>
</dbReference>
<evidence type="ECO:0000313" key="1">
    <source>
        <dbReference type="EMBL" id="KFC22029.1"/>
    </source>
</evidence>
<dbReference type="RefSeq" id="WP_034975339.1">
    <property type="nucleotide sequence ID" value="NZ_FOFI01000003.1"/>
</dbReference>
<dbReference type="AlphaFoldDB" id="A0A085BHT4"/>
<keyword evidence="2" id="KW-1185">Reference proteome</keyword>
<dbReference type="Proteomes" id="UP000028623">
    <property type="component" value="Unassembled WGS sequence"/>
</dbReference>
<organism evidence="1 2">
    <name type="scientific">Epilithonimonas lactis</name>
    <dbReference type="NCBI Taxonomy" id="421072"/>
    <lineage>
        <taxon>Bacteria</taxon>
        <taxon>Pseudomonadati</taxon>
        <taxon>Bacteroidota</taxon>
        <taxon>Flavobacteriia</taxon>
        <taxon>Flavobacteriales</taxon>
        <taxon>Weeksellaceae</taxon>
        <taxon>Chryseobacterium group</taxon>
        <taxon>Epilithonimonas</taxon>
    </lineage>
</organism>
<dbReference type="OrthoDB" id="1440774at2"/>
<comment type="caution">
    <text evidence="1">The sequence shown here is derived from an EMBL/GenBank/DDBJ whole genome shotgun (WGS) entry which is preliminary data.</text>
</comment>
<dbReference type="EMBL" id="JPLY01000003">
    <property type="protein sequence ID" value="KFC22029.1"/>
    <property type="molecule type" value="Genomic_DNA"/>
</dbReference>
<reference evidence="1 2" key="1">
    <citation type="submission" date="2014-07" db="EMBL/GenBank/DDBJ databases">
        <title>Epilithonimonas lactis LMG 22401 Genome.</title>
        <authorList>
            <person name="Pipes S.E."/>
            <person name="Stropko S.J."/>
        </authorList>
    </citation>
    <scope>NUCLEOTIDE SEQUENCE [LARGE SCALE GENOMIC DNA]</scope>
    <source>
        <strain evidence="1 2">LMG 24401</strain>
    </source>
</reference>
<evidence type="ECO:0008006" key="3">
    <source>
        <dbReference type="Google" id="ProtNLM"/>
    </source>
</evidence>